<protein>
    <submittedName>
        <fullName evidence="1">Uncharacterized protein</fullName>
    </submittedName>
</protein>
<dbReference type="Gramene" id="OMO75696">
    <property type="protein sequence ID" value="OMO75696"/>
    <property type="gene ID" value="CCACVL1_16078"/>
</dbReference>
<sequence length="47" mass="5211">MPDAYDWMPALEMGTVGPLAIDGVRIIVNARGDKGRELMMNKSEETM</sequence>
<dbReference type="EMBL" id="AWWV01010992">
    <property type="protein sequence ID" value="OMO75696.1"/>
    <property type="molecule type" value="Genomic_DNA"/>
</dbReference>
<reference evidence="1 2" key="1">
    <citation type="submission" date="2013-09" db="EMBL/GenBank/DDBJ databases">
        <title>Corchorus capsularis genome sequencing.</title>
        <authorList>
            <person name="Alam M."/>
            <person name="Haque M.S."/>
            <person name="Islam M.S."/>
            <person name="Emdad E.M."/>
            <person name="Islam M.M."/>
            <person name="Ahmed B."/>
            <person name="Halim A."/>
            <person name="Hossen Q.M.M."/>
            <person name="Hossain M.Z."/>
            <person name="Ahmed R."/>
            <person name="Khan M.M."/>
            <person name="Islam R."/>
            <person name="Rashid M.M."/>
            <person name="Khan S.A."/>
            <person name="Rahman M.S."/>
            <person name="Alam M."/>
        </authorList>
    </citation>
    <scope>NUCLEOTIDE SEQUENCE [LARGE SCALE GENOMIC DNA]</scope>
    <source>
        <strain evidence="2">cv. CVL-1</strain>
        <tissue evidence="1">Whole seedling</tissue>
    </source>
</reference>
<name>A0A1R3HZE8_COCAP</name>
<accession>A0A1R3HZE8</accession>
<keyword evidence="2" id="KW-1185">Reference proteome</keyword>
<organism evidence="1 2">
    <name type="scientific">Corchorus capsularis</name>
    <name type="common">Jute</name>
    <dbReference type="NCBI Taxonomy" id="210143"/>
    <lineage>
        <taxon>Eukaryota</taxon>
        <taxon>Viridiplantae</taxon>
        <taxon>Streptophyta</taxon>
        <taxon>Embryophyta</taxon>
        <taxon>Tracheophyta</taxon>
        <taxon>Spermatophyta</taxon>
        <taxon>Magnoliopsida</taxon>
        <taxon>eudicotyledons</taxon>
        <taxon>Gunneridae</taxon>
        <taxon>Pentapetalae</taxon>
        <taxon>rosids</taxon>
        <taxon>malvids</taxon>
        <taxon>Malvales</taxon>
        <taxon>Malvaceae</taxon>
        <taxon>Grewioideae</taxon>
        <taxon>Apeibeae</taxon>
        <taxon>Corchorus</taxon>
    </lineage>
</organism>
<evidence type="ECO:0000313" key="1">
    <source>
        <dbReference type="EMBL" id="OMO75696.1"/>
    </source>
</evidence>
<proteinExistence type="predicted"/>
<gene>
    <name evidence="1" type="ORF">CCACVL1_16078</name>
</gene>
<comment type="caution">
    <text evidence="1">The sequence shown here is derived from an EMBL/GenBank/DDBJ whole genome shotgun (WGS) entry which is preliminary data.</text>
</comment>
<dbReference type="AlphaFoldDB" id="A0A1R3HZE8"/>
<evidence type="ECO:0000313" key="2">
    <source>
        <dbReference type="Proteomes" id="UP000188268"/>
    </source>
</evidence>
<dbReference type="Proteomes" id="UP000188268">
    <property type="component" value="Unassembled WGS sequence"/>
</dbReference>